<evidence type="ECO:0000256" key="1">
    <source>
        <dbReference type="ARBA" id="ARBA00004196"/>
    </source>
</evidence>
<comment type="similarity">
    <text evidence="2">Belongs to the membrane fusion protein (MFP) (TC 8.A.1) family.</text>
</comment>
<dbReference type="GO" id="GO:0016020">
    <property type="term" value="C:membrane"/>
    <property type="evidence" value="ECO:0007669"/>
    <property type="project" value="InterPro"/>
</dbReference>
<evidence type="ECO:0000313" key="5">
    <source>
        <dbReference type="EMBL" id="OGG39040.1"/>
    </source>
</evidence>
<protein>
    <submittedName>
        <fullName evidence="5">Uncharacterized protein</fullName>
    </submittedName>
</protein>
<dbReference type="Proteomes" id="UP000178825">
    <property type="component" value="Unassembled WGS sequence"/>
</dbReference>
<dbReference type="PANTHER" id="PTHR32347">
    <property type="entry name" value="EFFLUX SYSTEM COMPONENT YKNX-RELATED"/>
    <property type="match status" value="1"/>
</dbReference>
<proteinExistence type="inferred from homology"/>
<comment type="subcellular location">
    <subcellularLocation>
        <location evidence="1">Cell envelope</location>
    </subcellularLocation>
</comment>
<evidence type="ECO:0000256" key="4">
    <source>
        <dbReference type="SAM" id="Phobius"/>
    </source>
</evidence>
<evidence type="ECO:0000256" key="3">
    <source>
        <dbReference type="ARBA" id="ARBA00023054"/>
    </source>
</evidence>
<sequence length="517" mass="55520">MRINKKLSKKNGIIIGVCVLAVMGVVFFIFRGRGGRTDNFVTVQRGDVVEEVSITGKVVPSKNLDLAFEKGGRVKGIYVSVGKKVSRGTILAELENSDLYADTAQKEATLKSEQARLDELKRGTRPEEIAVKQAALGKAEQDLRNYFRGALDILNDSYAKADDAVRTKTADIFTDDDTANPKLSFTVSDAQAGIDVQAMRYGAGIDMVSWRNELQTLDDYSPEDAVWSAIISGEKHLSLVRDFLTRTLDALGSAQGETASVVNTHKANVYTARTNVNASYTSLSSQKQSIDSGKKTVSGIQNELNLALAGTAKEQIDAQEAKVEQTEAGLMYSNAQYIKTVLRAPFSGMVTKVDGEVGDIAEANSPIVSVIGSGNFEIEANVAESDIARVKIGNAARVTLDAYGKGVVFSASVTQINLSETVIEGVATYKAKLTFAEGDERILSGLTADVDIMSGKKENTLFLPTRNIIIDGGKYFVNRIAGDGSRVKAEVMIGLKGSDGRTEILSGILEGDKIAVE</sequence>
<evidence type="ECO:0000313" key="6">
    <source>
        <dbReference type="Proteomes" id="UP000178825"/>
    </source>
</evidence>
<dbReference type="Gene3D" id="2.40.420.20">
    <property type="match status" value="1"/>
</dbReference>
<keyword evidence="4" id="KW-1133">Transmembrane helix</keyword>
<accession>A0A1F6BQ33</accession>
<keyword evidence="3" id="KW-0175">Coiled coil</keyword>
<evidence type="ECO:0000256" key="2">
    <source>
        <dbReference type="ARBA" id="ARBA00009477"/>
    </source>
</evidence>
<dbReference type="Gene3D" id="2.40.30.170">
    <property type="match status" value="1"/>
</dbReference>
<organism evidence="5 6">
    <name type="scientific">Candidatus Jorgensenbacteria bacterium RIFCSPHIGHO2_02_FULL_45_20</name>
    <dbReference type="NCBI Taxonomy" id="1798470"/>
    <lineage>
        <taxon>Bacteria</taxon>
        <taxon>Candidatus Joergenseniibacteriota</taxon>
    </lineage>
</organism>
<dbReference type="NCBIfam" id="TIGR01730">
    <property type="entry name" value="RND_mfp"/>
    <property type="match status" value="1"/>
</dbReference>
<dbReference type="PANTHER" id="PTHR32347:SF27">
    <property type="entry name" value="RND EFFLUX PUMP MEMBRANE FUSION PROTEIN BARREL-SANDWICH DOMAIN-CONTAINING PROTEIN"/>
    <property type="match status" value="1"/>
</dbReference>
<gene>
    <name evidence="5" type="ORF">A3D55_01350</name>
</gene>
<dbReference type="EMBL" id="MFKJ01000009">
    <property type="protein sequence ID" value="OGG39040.1"/>
    <property type="molecule type" value="Genomic_DNA"/>
</dbReference>
<dbReference type="Gene3D" id="2.40.50.100">
    <property type="match status" value="2"/>
</dbReference>
<dbReference type="InterPro" id="IPR006143">
    <property type="entry name" value="RND_pump_MFP"/>
</dbReference>
<keyword evidence="4" id="KW-0812">Transmembrane</keyword>
<dbReference type="InterPro" id="IPR050465">
    <property type="entry name" value="UPF0194_transport"/>
</dbReference>
<dbReference type="STRING" id="1798470.A3D55_01350"/>
<name>A0A1F6BQ33_9BACT</name>
<dbReference type="GO" id="GO:0030313">
    <property type="term" value="C:cell envelope"/>
    <property type="evidence" value="ECO:0007669"/>
    <property type="project" value="UniProtKB-SubCell"/>
</dbReference>
<comment type="caution">
    <text evidence="5">The sequence shown here is derived from an EMBL/GenBank/DDBJ whole genome shotgun (WGS) entry which is preliminary data.</text>
</comment>
<dbReference type="Gene3D" id="1.10.287.470">
    <property type="entry name" value="Helix hairpin bin"/>
    <property type="match status" value="1"/>
</dbReference>
<dbReference type="GO" id="GO:0022857">
    <property type="term" value="F:transmembrane transporter activity"/>
    <property type="evidence" value="ECO:0007669"/>
    <property type="project" value="InterPro"/>
</dbReference>
<keyword evidence="4" id="KW-0472">Membrane</keyword>
<reference evidence="5 6" key="1">
    <citation type="journal article" date="2016" name="Nat. Commun.">
        <title>Thousands of microbial genomes shed light on interconnected biogeochemical processes in an aquifer system.</title>
        <authorList>
            <person name="Anantharaman K."/>
            <person name="Brown C.T."/>
            <person name="Hug L.A."/>
            <person name="Sharon I."/>
            <person name="Castelle C.J."/>
            <person name="Probst A.J."/>
            <person name="Thomas B.C."/>
            <person name="Singh A."/>
            <person name="Wilkins M.J."/>
            <person name="Karaoz U."/>
            <person name="Brodie E.L."/>
            <person name="Williams K.H."/>
            <person name="Hubbard S.S."/>
            <person name="Banfield J.F."/>
        </authorList>
    </citation>
    <scope>NUCLEOTIDE SEQUENCE [LARGE SCALE GENOMIC DNA]</scope>
</reference>
<dbReference type="AlphaFoldDB" id="A0A1F6BQ33"/>
<feature type="transmembrane region" description="Helical" evidence="4">
    <location>
        <begin position="12"/>
        <end position="30"/>
    </location>
</feature>